<dbReference type="InterPro" id="IPR036852">
    <property type="entry name" value="Peptidase_S8/S53_dom_sf"/>
</dbReference>
<reference evidence="12" key="2">
    <citation type="submission" date="2008-08" db="EMBL/GenBank/DDBJ databases">
        <authorList>
            <consortium name="Diatom Consortium"/>
            <person name="Grigoriev I."/>
            <person name="Grimwood J."/>
            <person name="Kuo A."/>
            <person name="Otillar R.P."/>
            <person name="Salamov A."/>
            <person name="Detter J.C."/>
            <person name="Lindquist E."/>
            <person name="Shapiro H."/>
            <person name="Lucas S."/>
            <person name="Glavina del Rio T."/>
            <person name="Pitluck S."/>
            <person name="Rokhsar D."/>
            <person name="Bowler C."/>
        </authorList>
    </citation>
    <scope>GENOME REANNOTATION</scope>
    <source>
        <strain evidence="12">CCAP 1055/1</strain>
    </source>
</reference>
<dbReference type="Gene3D" id="3.50.30.30">
    <property type="match status" value="1"/>
</dbReference>
<dbReference type="InterPro" id="IPR022398">
    <property type="entry name" value="Peptidase_S8_His-AS"/>
</dbReference>
<dbReference type="Gene3D" id="3.40.50.200">
    <property type="entry name" value="Peptidase S8/S53 domain"/>
    <property type="match status" value="1"/>
</dbReference>
<dbReference type="InterPro" id="IPR015500">
    <property type="entry name" value="Peptidase_S8_subtilisin-rel"/>
</dbReference>
<feature type="region of interest" description="Disordered" evidence="9">
    <location>
        <begin position="583"/>
        <end position="670"/>
    </location>
</feature>
<feature type="region of interest" description="Disordered" evidence="9">
    <location>
        <begin position="1"/>
        <end position="21"/>
    </location>
</feature>
<dbReference type="EC" id="3.4.21.62" evidence="6"/>
<dbReference type="InterPro" id="IPR050131">
    <property type="entry name" value="Peptidase_S8_subtilisin-like"/>
</dbReference>
<evidence type="ECO:0000256" key="3">
    <source>
        <dbReference type="ARBA" id="ARBA00022801"/>
    </source>
</evidence>
<protein>
    <recommendedName>
        <fullName evidence="6">subtilisin</fullName>
        <ecNumber evidence="6">3.4.21.62</ecNumber>
    </recommendedName>
</protein>
<dbReference type="eggNOG" id="KOG1153">
    <property type="taxonomic scope" value="Eukaryota"/>
</dbReference>
<dbReference type="PANTHER" id="PTHR43806:SF11">
    <property type="entry name" value="CEREVISIN-RELATED"/>
    <property type="match status" value="1"/>
</dbReference>
<dbReference type="OrthoDB" id="47548at2759"/>
<dbReference type="GO" id="GO:0005615">
    <property type="term" value="C:extracellular space"/>
    <property type="evidence" value="ECO:0007669"/>
    <property type="project" value="TreeGrafter"/>
</dbReference>
<dbReference type="GeneID" id="7204427"/>
<dbReference type="PROSITE" id="PS00138">
    <property type="entry name" value="SUBTILASE_SER"/>
    <property type="match status" value="1"/>
</dbReference>
<dbReference type="InParanoid" id="B5Y419"/>
<feature type="active site" description="Charge relay system" evidence="7 8">
    <location>
        <position position="192"/>
    </location>
</feature>
<feature type="active site" description="Charge relay system" evidence="7 8">
    <location>
        <position position="511"/>
    </location>
</feature>
<name>B5Y419_PHATC</name>
<feature type="compositionally biased region" description="Basic residues" evidence="9">
    <location>
        <begin position="658"/>
        <end position="670"/>
    </location>
</feature>
<dbReference type="STRING" id="556484.B5Y419"/>
<dbReference type="AlphaFoldDB" id="B5Y419"/>
<dbReference type="RefSeq" id="XP_002185929.1">
    <property type="nucleotide sequence ID" value="XM_002185893.1"/>
</dbReference>
<sequence length="670" mass="70602">MQRNAMHSPSRSSRTTVSSRNHRQRSCCSVATFAQCLVFASLLHQGAEARLHDAGNRSRRASASNETGVDLVDVVIGFEKGEVQRGGISDLELLERGGLLGLTADGARSDFRRTNAVSMQIPASEVNSLRSTTGISFVEYDAKAFMHEDEIVTTRATQETNLPWGLAAIQANSKKIPLPSPSSDCFKICIVDSGLLVEHPDIPYTRGATNIAGEEFNIGALSKWDEPIAIANHGTHVTGTMLATGTRNPRVVGVIPNNQNICLLVARVFGDEVNPGASTSTTDRAAEWCGDMGAKVINLSFGSPTFSTNSAAIYRSLRSEGVLLVSSAGNAQDNSKSYPASYSDVISVSSVDKDLQRFWTSQHNDQVDLAAPGVGIVSTVPGMGLFDELGREYSTALIDYSPFITSPLTAGVVQCGLGTEPCKDAEGRICLIQVGSNAIDDKAFHCEMGGGVAAVIYNTQFTTAPTRGAINSFVSIPVMGVSYADGLALLSKESITVDLQVPSYTEKRGTSMAAPHVAGVAAKIWAARPACSNNQVRDALEATAKDLGDPGRDDMYGHGLIQAEAAYEYLLALPAPCGIGTTGTPNTIQGSDSDSTPTASSGGNTPTAGGGGSTPTIDRETFLANLAKEGTRSQANDKNSLLKSIQNKTGRVRGGGGVRRRFLKGSKAKQ</sequence>
<dbReference type="PRINTS" id="PR00723">
    <property type="entry name" value="SUBTILISIN"/>
</dbReference>
<reference evidence="11 12" key="1">
    <citation type="journal article" date="2008" name="Nature">
        <title>The Phaeodactylum genome reveals the evolutionary history of diatom genomes.</title>
        <authorList>
            <person name="Bowler C."/>
            <person name="Allen A.E."/>
            <person name="Badger J.H."/>
            <person name="Grimwood J."/>
            <person name="Jabbari K."/>
            <person name="Kuo A."/>
            <person name="Maheswari U."/>
            <person name="Martens C."/>
            <person name="Maumus F."/>
            <person name="Otillar R.P."/>
            <person name="Rayko E."/>
            <person name="Salamov A."/>
            <person name="Vandepoele K."/>
            <person name="Beszteri B."/>
            <person name="Gruber A."/>
            <person name="Heijde M."/>
            <person name="Katinka M."/>
            <person name="Mock T."/>
            <person name="Valentin K."/>
            <person name="Verret F."/>
            <person name="Berges J.A."/>
            <person name="Brownlee C."/>
            <person name="Cadoret J.P."/>
            <person name="Chiovitti A."/>
            <person name="Choi C.J."/>
            <person name="Coesel S."/>
            <person name="De Martino A."/>
            <person name="Detter J.C."/>
            <person name="Durkin C."/>
            <person name="Falciatore A."/>
            <person name="Fournet J."/>
            <person name="Haruta M."/>
            <person name="Huysman M.J."/>
            <person name="Jenkins B.D."/>
            <person name="Jiroutova K."/>
            <person name="Jorgensen R.E."/>
            <person name="Joubert Y."/>
            <person name="Kaplan A."/>
            <person name="Kroger N."/>
            <person name="Kroth P.G."/>
            <person name="La Roche J."/>
            <person name="Lindquist E."/>
            <person name="Lommer M."/>
            <person name="Martin-Jezequel V."/>
            <person name="Lopez P.J."/>
            <person name="Lucas S."/>
            <person name="Mangogna M."/>
            <person name="McGinnis K."/>
            <person name="Medlin L.K."/>
            <person name="Montsant A."/>
            <person name="Oudot-Le Secq M.P."/>
            <person name="Napoli C."/>
            <person name="Obornik M."/>
            <person name="Parker M.S."/>
            <person name="Petit J.L."/>
            <person name="Porcel B.M."/>
            <person name="Poulsen N."/>
            <person name="Robison M."/>
            <person name="Rychlewski L."/>
            <person name="Rynearson T.A."/>
            <person name="Schmutz J."/>
            <person name="Shapiro H."/>
            <person name="Siaut M."/>
            <person name="Stanley M."/>
            <person name="Sussman M.R."/>
            <person name="Taylor A.R."/>
            <person name="Vardi A."/>
            <person name="von Dassow P."/>
            <person name="Vyverman W."/>
            <person name="Willis A."/>
            <person name="Wyrwicz L.S."/>
            <person name="Rokhsar D.S."/>
            <person name="Weissenbach J."/>
            <person name="Armbrust E.V."/>
            <person name="Green B.R."/>
            <person name="Van de Peer Y."/>
            <person name="Grigoriev I.V."/>
        </authorList>
    </citation>
    <scope>NUCLEOTIDE SEQUENCE [LARGE SCALE GENOMIC DNA]</scope>
    <source>
        <strain evidence="11 12">CCAP 1055/1</strain>
    </source>
</reference>
<comment type="similarity">
    <text evidence="1 8">Belongs to the peptidase S8 family.</text>
</comment>
<evidence type="ECO:0000256" key="7">
    <source>
        <dbReference type="PIRSR" id="PIRSR615500-1"/>
    </source>
</evidence>
<organism evidence="11 12">
    <name type="scientific">Phaeodactylum tricornutum (strain CCAP 1055/1)</name>
    <dbReference type="NCBI Taxonomy" id="556484"/>
    <lineage>
        <taxon>Eukaryota</taxon>
        <taxon>Sar</taxon>
        <taxon>Stramenopiles</taxon>
        <taxon>Ochrophyta</taxon>
        <taxon>Bacillariophyta</taxon>
        <taxon>Bacillariophyceae</taxon>
        <taxon>Bacillariophycidae</taxon>
        <taxon>Naviculales</taxon>
        <taxon>Phaeodactylaceae</taxon>
        <taxon>Phaeodactylum</taxon>
    </lineage>
</organism>
<feature type="compositionally biased region" description="Low complexity" evidence="9">
    <location>
        <begin position="8"/>
        <end position="19"/>
    </location>
</feature>
<keyword evidence="2 8" id="KW-0645">Protease</keyword>
<dbReference type="PROSITE" id="PS51892">
    <property type="entry name" value="SUBTILASE"/>
    <property type="match status" value="1"/>
</dbReference>
<dbReference type="InterPro" id="IPR023828">
    <property type="entry name" value="Peptidase_S8_Ser-AS"/>
</dbReference>
<keyword evidence="3 8" id="KW-0378">Hydrolase</keyword>
<keyword evidence="12" id="KW-1185">Reference proteome</keyword>
<feature type="compositionally biased region" description="Low complexity" evidence="9">
    <location>
        <begin position="598"/>
        <end position="607"/>
    </location>
</feature>
<feature type="compositionally biased region" description="Polar residues" evidence="9">
    <location>
        <begin position="632"/>
        <end position="649"/>
    </location>
</feature>
<evidence type="ECO:0000313" key="12">
    <source>
        <dbReference type="Proteomes" id="UP000000759"/>
    </source>
</evidence>
<keyword evidence="4 8" id="KW-0720">Serine protease</keyword>
<accession>B5Y419</accession>
<dbReference type="HOGENOM" id="CLU_410217_0_0_1"/>
<evidence type="ECO:0000256" key="2">
    <source>
        <dbReference type="ARBA" id="ARBA00022670"/>
    </source>
</evidence>
<dbReference type="Pfam" id="PF00082">
    <property type="entry name" value="Peptidase_S8"/>
    <property type="match status" value="2"/>
</dbReference>
<evidence type="ECO:0000256" key="1">
    <source>
        <dbReference type="ARBA" id="ARBA00011073"/>
    </source>
</evidence>
<feature type="active site" description="Charge relay system" evidence="7 8">
    <location>
        <position position="233"/>
    </location>
</feature>
<evidence type="ECO:0000256" key="9">
    <source>
        <dbReference type="SAM" id="MobiDB-lite"/>
    </source>
</evidence>
<comment type="catalytic activity">
    <reaction evidence="5">
        <text>Hydrolysis of proteins with broad specificity for peptide bonds, and a preference for a large uncharged residue in P1. Hydrolyzes peptide amides.</text>
        <dbReference type="EC" id="3.4.21.62"/>
    </reaction>
</comment>
<evidence type="ECO:0000256" key="5">
    <source>
        <dbReference type="ARBA" id="ARBA00023529"/>
    </source>
</evidence>
<evidence type="ECO:0000256" key="8">
    <source>
        <dbReference type="PROSITE-ProRule" id="PRU01240"/>
    </source>
</evidence>
<dbReference type="GO" id="GO:0006508">
    <property type="term" value="P:proteolysis"/>
    <property type="evidence" value="ECO:0007669"/>
    <property type="project" value="UniProtKB-KW"/>
</dbReference>
<evidence type="ECO:0000256" key="6">
    <source>
        <dbReference type="ARBA" id="ARBA00023619"/>
    </source>
</evidence>
<dbReference type="EMBL" id="CP001141">
    <property type="protein sequence ID" value="ACI65399.1"/>
    <property type="molecule type" value="Genomic_DNA"/>
</dbReference>
<feature type="domain" description="Peptidase S8/S53" evidence="10">
    <location>
        <begin position="489"/>
        <end position="559"/>
    </location>
</feature>
<evidence type="ECO:0000259" key="10">
    <source>
        <dbReference type="Pfam" id="PF00082"/>
    </source>
</evidence>
<feature type="compositionally biased region" description="Polar residues" evidence="9">
    <location>
        <begin position="583"/>
        <end position="597"/>
    </location>
</feature>
<dbReference type="PANTHER" id="PTHR43806">
    <property type="entry name" value="PEPTIDASE S8"/>
    <property type="match status" value="1"/>
</dbReference>
<evidence type="ECO:0000313" key="11">
    <source>
        <dbReference type="EMBL" id="ACI65399.1"/>
    </source>
</evidence>
<dbReference type="PROSITE" id="PS00137">
    <property type="entry name" value="SUBTILASE_HIS"/>
    <property type="match status" value="1"/>
</dbReference>
<dbReference type="InterPro" id="IPR000209">
    <property type="entry name" value="Peptidase_S8/S53_dom"/>
</dbReference>
<dbReference type="SUPFAM" id="SSF52743">
    <property type="entry name" value="Subtilisin-like"/>
    <property type="match status" value="1"/>
</dbReference>
<proteinExistence type="inferred from homology"/>
<dbReference type="PaxDb" id="2850-Phatr46872"/>
<dbReference type="GO" id="GO:0004252">
    <property type="term" value="F:serine-type endopeptidase activity"/>
    <property type="evidence" value="ECO:0007669"/>
    <property type="project" value="UniProtKB-UniRule"/>
</dbReference>
<evidence type="ECO:0000256" key="4">
    <source>
        <dbReference type="ARBA" id="ARBA00022825"/>
    </source>
</evidence>
<gene>
    <name evidence="11" type="ORF">PHATR_46872</name>
</gene>
<feature type="domain" description="Peptidase S8/S53" evidence="10">
    <location>
        <begin position="186"/>
        <end position="374"/>
    </location>
</feature>
<dbReference type="Proteomes" id="UP000000759">
    <property type="component" value="Chromosome 11"/>
</dbReference>
<dbReference type="KEGG" id="pti:PHATR_46872"/>